<dbReference type="KEGG" id="haad:MW046_14155"/>
<dbReference type="GeneID" id="71929212"/>
<dbReference type="SUPFAM" id="SSF55347">
    <property type="entry name" value="Glyceraldehyde-3-phosphate dehydrogenase-like, C-terminal domain"/>
    <property type="match status" value="1"/>
</dbReference>
<dbReference type="Gene3D" id="3.30.360.10">
    <property type="entry name" value="Dihydrodipicolinate Reductase, domain 2"/>
    <property type="match status" value="1"/>
</dbReference>
<evidence type="ECO:0000259" key="3">
    <source>
        <dbReference type="Pfam" id="PF22725"/>
    </source>
</evidence>
<dbReference type="InterPro" id="IPR000683">
    <property type="entry name" value="Gfo/Idh/MocA-like_OxRdtase_N"/>
</dbReference>
<dbReference type="EMBL" id="CP096020">
    <property type="protein sequence ID" value="UPM44563.1"/>
    <property type="molecule type" value="Genomic_DNA"/>
</dbReference>
<dbReference type="NCBIfam" id="NF041392">
    <property type="entry name" value="XylDh_Gfo6_Halo"/>
    <property type="match status" value="1"/>
</dbReference>
<keyword evidence="1" id="KW-0560">Oxidoreductase</keyword>
<name>A0A8U0A983_9EURY</name>
<evidence type="ECO:0000259" key="2">
    <source>
        <dbReference type="Pfam" id="PF01408"/>
    </source>
</evidence>
<dbReference type="RefSeq" id="WP_247995217.1">
    <property type="nucleotide sequence ID" value="NZ_CP096020.1"/>
</dbReference>
<dbReference type="InterPro" id="IPR050463">
    <property type="entry name" value="Gfo/Idh/MocA_oxidrdct_glycsds"/>
</dbReference>
<dbReference type="InterPro" id="IPR036291">
    <property type="entry name" value="NAD(P)-bd_dom_sf"/>
</dbReference>
<reference evidence="4" key="1">
    <citation type="submission" date="2022-04" db="EMBL/GenBank/DDBJ databases">
        <title>Halocatena sp. nov., isolated from a salt lake.</title>
        <authorList>
            <person name="Cui H.-L."/>
        </authorList>
    </citation>
    <scope>NUCLEOTIDE SEQUENCE</scope>
    <source>
        <strain evidence="4">AD-1</strain>
        <plasmid evidence="4">unnamed1</plasmid>
    </source>
</reference>
<dbReference type="PANTHER" id="PTHR43818:SF11">
    <property type="entry name" value="BCDNA.GH03377"/>
    <property type="match status" value="1"/>
</dbReference>
<dbReference type="Pfam" id="PF01408">
    <property type="entry name" value="GFO_IDH_MocA"/>
    <property type="match status" value="1"/>
</dbReference>
<accession>A0A8U0A983</accession>
<keyword evidence="5" id="KW-1185">Reference proteome</keyword>
<dbReference type="InterPro" id="IPR049838">
    <property type="entry name" value="XacA-like"/>
</dbReference>
<dbReference type="GO" id="GO:0000166">
    <property type="term" value="F:nucleotide binding"/>
    <property type="evidence" value="ECO:0007669"/>
    <property type="project" value="InterPro"/>
</dbReference>
<dbReference type="Pfam" id="PF22725">
    <property type="entry name" value="GFO_IDH_MocA_C3"/>
    <property type="match status" value="1"/>
</dbReference>
<organism evidence="4 5">
    <name type="scientific">Halocatena salina</name>
    <dbReference type="NCBI Taxonomy" id="2934340"/>
    <lineage>
        <taxon>Archaea</taxon>
        <taxon>Methanobacteriati</taxon>
        <taxon>Methanobacteriota</taxon>
        <taxon>Stenosarchaea group</taxon>
        <taxon>Halobacteria</taxon>
        <taxon>Halobacteriales</taxon>
        <taxon>Natronomonadaceae</taxon>
        <taxon>Halocatena</taxon>
    </lineage>
</organism>
<dbReference type="GO" id="GO:0016491">
    <property type="term" value="F:oxidoreductase activity"/>
    <property type="evidence" value="ECO:0007669"/>
    <property type="project" value="UniProtKB-KW"/>
</dbReference>
<dbReference type="InterPro" id="IPR055170">
    <property type="entry name" value="GFO_IDH_MocA-like_dom"/>
</dbReference>
<dbReference type="PANTHER" id="PTHR43818">
    <property type="entry name" value="BCDNA.GH03377"/>
    <property type="match status" value="1"/>
</dbReference>
<keyword evidence="4" id="KW-0614">Plasmid</keyword>
<dbReference type="AlphaFoldDB" id="A0A8U0A983"/>
<dbReference type="Gene3D" id="3.40.50.720">
    <property type="entry name" value="NAD(P)-binding Rossmann-like Domain"/>
    <property type="match status" value="1"/>
</dbReference>
<proteinExistence type="predicted"/>
<evidence type="ECO:0000256" key="1">
    <source>
        <dbReference type="ARBA" id="ARBA00023002"/>
    </source>
</evidence>
<sequence length="352" mass="38469">MDLDSYFEDFTRRDWQMLDEASVRIAVIGLGRFARERALPAIRDAQFCEATVLVSGSPQKVADLPGTVAIDRVIDYEAYHAGEAVEAYDAVYIATPPAFHLEYAETAADLGKDILCEKPLAATLEDAERMVDVAAEVVLMTAYRLRTEPAIRRLREAIRDGVIGTPIQIHSGFSTQVLDYAGPDSWRLDPDIAGGGALIDLGVYPLNTSRFLLGVDPVAVSAETTSSGPPFDRIDEHVAVQLIFPDGATASCTASFNAHPDSRLHVLGTDGQLWLRFPFGGHVSQEIVIERGETHARYTGPPVDEVSEEFDYFAHCSRTETKCECDGEEGLTDLRIIEAAYTAAETGTRVDL</sequence>
<evidence type="ECO:0000313" key="5">
    <source>
        <dbReference type="Proteomes" id="UP000831768"/>
    </source>
</evidence>
<evidence type="ECO:0000313" key="4">
    <source>
        <dbReference type="EMBL" id="UPM44563.1"/>
    </source>
</evidence>
<feature type="domain" description="Gfo/Idh/MocA-like oxidoreductase N-terminal" evidence="2">
    <location>
        <begin position="23"/>
        <end position="136"/>
    </location>
</feature>
<dbReference type="SUPFAM" id="SSF51735">
    <property type="entry name" value="NAD(P)-binding Rossmann-fold domains"/>
    <property type="match status" value="1"/>
</dbReference>
<feature type="domain" description="GFO/IDH/MocA-like oxidoreductase" evidence="3">
    <location>
        <begin position="151"/>
        <end position="273"/>
    </location>
</feature>
<protein>
    <submittedName>
        <fullName evidence="4">Gfo/Idh/MocA family oxidoreductase</fullName>
    </submittedName>
</protein>
<gene>
    <name evidence="4" type="ORF">MW046_14155</name>
</gene>
<dbReference type="Proteomes" id="UP000831768">
    <property type="component" value="Plasmid unnamed1"/>
</dbReference>
<geneLocation type="plasmid" evidence="4 5">
    <name>unnamed1</name>
</geneLocation>